<dbReference type="AlphaFoldDB" id="A0A6G0VJK6"/>
<organism evidence="1 2">
    <name type="scientific">Aphis craccivora</name>
    <name type="common">Cowpea aphid</name>
    <dbReference type="NCBI Taxonomy" id="307492"/>
    <lineage>
        <taxon>Eukaryota</taxon>
        <taxon>Metazoa</taxon>
        <taxon>Ecdysozoa</taxon>
        <taxon>Arthropoda</taxon>
        <taxon>Hexapoda</taxon>
        <taxon>Insecta</taxon>
        <taxon>Pterygota</taxon>
        <taxon>Neoptera</taxon>
        <taxon>Paraneoptera</taxon>
        <taxon>Hemiptera</taxon>
        <taxon>Sternorrhyncha</taxon>
        <taxon>Aphidomorpha</taxon>
        <taxon>Aphidoidea</taxon>
        <taxon>Aphididae</taxon>
        <taxon>Aphidini</taxon>
        <taxon>Aphis</taxon>
        <taxon>Aphis</taxon>
    </lineage>
</organism>
<proteinExistence type="predicted"/>
<evidence type="ECO:0000313" key="1">
    <source>
        <dbReference type="EMBL" id="KAF0682181.1"/>
    </source>
</evidence>
<sequence>MSKCLIKRTCEICLEYAKTQKNLDPLFLLFF</sequence>
<dbReference type="EMBL" id="VUJU01017732">
    <property type="protein sequence ID" value="KAF0682181.1"/>
    <property type="molecule type" value="Genomic_DNA"/>
</dbReference>
<gene>
    <name evidence="1" type="ORF">FWK35_00034762</name>
</gene>
<dbReference type="Proteomes" id="UP000478052">
    <property type="component" value="Unassembled WGS sequence"/>
</dbReference>
<keyword evidence="2" id="KW-1185">Reference proteome</keyword>
<comment type="caution">
    <text evidence="1">The sequence shown here is derived from an EMBL/GenBank/DDBJ whole genome shotgun (WGS) entry which is preliminary data.</text>
</comment>
<reference evidence="1 2" key="1">
    <citation type="submission" date="2019-08" db="EMBL/GenBank/DDBJ databases">
        <title>Whole genome of Aphis craccivora.</title>
        <authorList>
            <person name="Voronova N.V."/>
            <person name="Shulinski R.S."/>
            <person name="Bandarenka Y.V."/>
            <person name="Zhorov D.G."/>
            <person name="Warner D."/>
        </authorList>
    </citation>
    <scope>NUCLEOTIDE SEQUENCE [LARGE SCALE GENOMIC DNA]</scope>
    <source>
        <strain evidence="1">180601</strain>
        <tissue evidence="1">Whole Body</tissue>
    </source>
</reference>
<evidence type="ECO:0000313" key="2">
    <source>
        <dbReference type="Proteomes" id="UP000478052"/>
    </source>
</evidence>
<accession>A0A6G0VJK6</accession>
<protein>
    <submittedName>
        <fullName evidence="1">THAP-type domain-containing protein</fullName>
    </submittedName>
</protein>
<name>A0A6G0VJK6_APHCR</name>